<proteinExistence type="inferred from homology"/>
<organism evidence="11 12">
    <name type="scientific">Wallemia mellicola</name>
    <dbReference type="NCBI Taxonomy" id="1708541"/>
    <lineage>
        <taxon>Eukaryota</taxon>
        <taxon>Fungi</taxon>
        <taxon>Dikarya</taxon>
        <taxon>Basidiomycota</taxon>
        <taxon>Wallemiomycotina</taxon>
        <taxon>Wallemiomycetes</taxon>
        <taxon>Wallemiales</taxon>
        <taxon>Wallemiaceae</taxon>
        <taxon>Wallemia</taxon>
    </lineage>
</organism>
<keyword evidence="9" id="KW-0472">Membrane</keyword>
<keyword evidence="4" id="KW-0812">Transmembrane</keyword>
<dbReference type="EMBL" id="SPRO01000004">
    <property type="protein sequence ID" value="TIC33602.1"/>
    <property type="molecule type" value="Genomic_DNA"/>
</dbReference>
<dbReference type="InterPro" id="IPR027417">
    <property type="entry name" value="P-loop_NTPase"/>
</dbReference>
<gene>
    <name evidence="11" type="ORF">E3Q10_00670</name>
</gene>
<dbReference type="SUPFAM" id="SSF52540">
    <property type="entry name" value="P-loop containing nucleoside triphosphate hydrolases"/>
    <property type="match status" value="1"/>
</dbReference>
<comment type="subcellular location">
    <subcellularLocation>
        <location evidence="1">Endoplasmic reticulum membrane</location>
        <topology evidence="1">Single-pass membrane protein</topology>
    </subcellularLocation>
</comment>
<reference evidence="11 12" key="1">
    <citation type="submission" date="2019-03" db="EMBL/GenBank/DDBJ databases">
        <title>Sequencing 25 genomes of Wallemia mellicola.</title>
        <authorList>
            <person name="Gostincar C."/>
        </authorList>
    </citation>
    <scope>NUCLEOTIDE SEQUENCE [LARGE SCALE GENOMIC DNA]</scope>
    <source>
        <strain evidence="11 12">EXF-8738</strain>
    </source>
</reference>
<keyword evidence="6" id="KW-0256">Endoplasmic reticulum</keyword>
<evidence type="ECO:0000313" key="12">
    <source>
        <dbReference type="Proteomes" id="UP000305647"/>
    </source>
</evidence>
<evidence type="ECO:0000256" key="8">
    <source>
        <dbReference type="ARBA" id="ARBA00023134"/>
    </source>
</evidence>
<evidence type="ECO:0000256" key="6">
    <source>
        <dbReference type="ARBA" id="ARBA00022824"/>
    </source>
</evidence>
<protein>
    <recommendedName>
        <fullName evidence="3">Signal recognition particle receptor subunit beta</fullName>
    </recommendedName>
</protein>
<dbReference type="GO" id="GO:0005525">
    <property type="term" value="F:GTP binding"/>
    <property type="evidence" value="ECO:0007669"/>
    <property type="project" value="UniProtKB-KW"/>
</dbReference>
<keyword evidence="8" id="KW-0342">GTP-binding</keyword>
<evidence type="ECO:0000256" key="9">
    <source>
        <dbReference type="ARBA" id="ARBA00023136"/>
    </source>
</evidence>
<comment type="caution">
    <text evidence="11">The sequence shown here is derived from an EMBL/GenBank/DDBJ whole genome shotgun (WGS) entry which is preliminary data.</text>
</comment>
<keyword evidence="10" id="KW-0675">Receptor</keyword>
<comment type="similarity">
    <text evidence="2">Belongs to the SRP receptor beta subunit family.</text>
</comment>
<evidence type="ECO:0000256" key="3">
    <source>
        <dbReference type="ARBA" id="ARBA00020256"/>
    </source>
</evidence>
<evidence type="ECO:0000256" key="5">
    <source>
        <dbReference type="ARBA" id="ARBA00022741"/>
    </source>
</evidence>
<evidence type="ECO:0000256" key="10">
    <source>
        <dbReference type="ARBA" id="ARBA00023170"/>
    </source>
</evidence>
<sequence>MTIIVSVALSLLAILISVLIYSRRTEKPKDILLAGPSGSGKTAITFALLNTSANSRASTIPNVINHEGTRIVEIPGHERISTDTLKTRLPAKRVLYCMDYKHLNQSVQHLSGFLQAVGNTPVVIVLTKYDKQSQESLIQRSKNTLEFELNKIRKSKVDNDGKTIALNYPFVVVGSKDISNLFEYIH</sequence>
<keyword evidence="5" id="KW-0547">Nucleotide-binding</keyword>
<dbReference type="AlphaFoldDB" id="A0A4T0NBH5"/>
<evidence type="ECO:0000256" key="1">
    <source>
        <dbReference type="ARBA" id="ARBA00004389"/>
    </source>
</evidence>
<dbReference type="InterPro" id="IPR019009">
    <property type="entry name" value="SRP_receptor_beta_su"/>
</dbReference>
<evidence type="ECO:0000313" key="11">
    <source>
        <dbReference type="EMBL" id="TIC33602.1"/>
    </source>
</evidence>
<accession>A0A4T0NBH5</accession>
<dbReference type="Pfam" id="PF09439">
    <property type="entry name" value="SRPRB"/>
    <property type="match status" value="1"/>
</dbReference>
<evidence type="ECO:0000256" key="4">
    <source>
        <dbReference type="ARBA" id="ARBA00022692"/>
    </source>
</evidence>
<evidence type="ECO:0000256" key="2">
    <source>
        <dbReference type="ARBA" id="ARBA00005619"/>
    </source>
</evidence>
<dbReference type="Gene3D" id="3.40.50.300">
    <property type="entry name" value="P-loop containing nucleotide triphosphate hydrolases"/>
    <property type="match status" value="1"/>
</dbReference>
<dbReference type="GO" id="GO:0005789">
    <property type="term" value="C:endoplasmic reticulum membrane"/>
    <property type="evidence" value="ECO:0007669"/>
    <property type="project" value="UniProtKB-SubCell"/>
</dbReference>
<evidence type="ECO:0000256" key="7">
    <source>
        <dbReference type="ARBA" id="ARBA00022989"/>
    </source>
</evidence>
<name>A0A4T0NBH5_9BASI</name>
<dbReference type="Proteomes" id="UP000305647">
    <property type="component" value="Unassembled WGS sequence"/>
</dbReference>
<keyword evidence="7" id="KW-1133">Transmembrane helix</keyword>